<evidence type="ECO:0000313" key="2">
    <source>
        <dbReference type="Proteomes" id="UP000183832"/>
    </source>
</evidence>
<dbReference type="EMBL" id="CVRI01000020">
    <property type="protein sequence ID" value="CRK91370.1"/>
    <property type="molecule type" value="Genomic_DNA"/>
</dbReference>
<evidence type="ECO:0000313" key="1">
    <source>
        <dbReference type="EMBL" id="CRK91370.1"/>
    </source>
</evidence>
<dbReference type="Proteomes" id="UP000183832">
    <property type="component" value="Unassembled WGS sequence"/>
</dbReference>
<proteinExistence type="predicted"/>
<organism evidence="1 2">
    <name type="scientific">Clunio marinus</name>
    <dbReference type="NCBI Taxonomy" id="568069"/>
    <lineage>
        <taxon>Eukaryota</taxon>
        <taxon>Metazoa</taxon>
        <taxon>Ecdysozoa</taxon>
        <taxon>Arthropoda</taxon>
        <taxon>Hexapoda</taxon>
        <taxon>Insecta</taxon>
        <taxon>Pterygota</taxon>
        <taxon>Neoptera</taxon>
        <taxon>Endopterygota</taxon>
        <taxon>Diptera</taxon>
        <taxon>Nematocera</taxon>
        <taxon>Chironomoidea</taxon>
        <taxon>Chironomidae</taxon>
        <taxon>Clunio</taxon>
    </lineage>
</organism>
<gene>
    <name evidence="1" type="ORF">CLUMA_CG005043</name>
</gene>
<dbReference type="AlphaFoldDB" id="A0A1J1HV04"/>
<protein>
    <submittedName>
        <fullName evidence="1">CLUMA_CG005043, isoform A</fullName>
    </submittedName>
</protein>
<name>A0A1J1HV04_9DIPT</name>
<sequence length="78" mass="9188">MKSRASIKIELNILCWLRLNHALAFCKMIQKWKCYLYDNLCFNIEMLSLLSVYGTVLGDLTQPQIMHRHSFQTIQLPT</sequence>
<reference evidence="1 2" key="1">
    <citation type="submission" date="2015-04" db="EMBL/GenBank/DDBJ databases">
        <authorList>
            <person name="Syromyatnikov M.Y."/>
            <person name="Popov V.N."/>
        </authorList>
    </citation>
    <scope>NUCLEOTIDE SEQUENCE [LARGE SCALE GENOMIC DNA]</scope>
</reference>
<keyword evidence="2" id="KW-1185">Reference proteome</keyword>
<accession>A0A1J1HV04</accession>